<feature type="region of interest" description="Disordered" evidence="1">
    <location>
        <begin position="1"/>
        <end position="34"/>
    </location>
</feature>
<proteinExistence type="predicted"/>
<keyword evidence="4" id="KW-1185">Reference proteome</keyword>
<evidence type="ECO:0000313" key="3">
    <source>
        <dbReference type="EMBL" id="CAG5132838.1"/>
    </source>
</evidence>
<feature type="non-terminal residue" evidence="3">
    <location>
        <position position="1"/>
    </location>
</feature>
<name>A0A8S3ZXF3_9EUPU</name>
<protein>
    <submittedName>
        <fullName evidence="3">Uncharacterized protein</fullName>
    </submittedName>
</protein>
<sequence>IPATQSNTVTPTTSTSGSTTAMTGSTSPMFSSSSVSTMNVSTNFSSTDNTTMTMTTATTTTATTTTVKPVPDISHNTDLAMNVLNFTVSNDNTSDIQYLNANLTREQLLTMLNAQFRPISFSTELIHVNTSQMPAVYVLRVMFLQKNTVNNTQALGGQINSALRNLENMPDFNTPNLNVTSTRVSQFLNSTMDVCSAVNICPVDYTCLVDGCRQMCRDKTCSSHGTCYVSVTATGTAKAMCQCDSEYATEYMGDNCEYSRHGRLEIIAIIAGVLGAVILILIVVIIVLCLKYNRTSAHSKYNVSSADYSNTAYDGAQQK</sequence>
<keyword evidence="2" id="KW-0812">Transmembrane</keyword>
<evidence type="ECO:0000256" key="1">
    <source>
        <dbReference type="SAM" id="MobiDB-lite"/>
    </source>
</evidence>
<comment type="caution">
    <text evidence="3">The sequence shown here is derived from an EMBL/GenBank/DDBJ whole genome shotgun (WGS) entry which is preliminary data.</text>
</comment>
<gene>
    <name evidence="3" type="ORF">CUNI_LOCUS18396</name>
</gene>
<evidence type="ECO:0000256" key="2">
    <source>
        <dbReference type="SAM" id="Phobius"/>
    </source>
</evidence>
<organism evidence="3 4">
    <name type="scientific">Candidula unifasciata</name>
    <dbReference type="NCBI Taxonomy" id="100452"/>
    <lineage>
        <taxon>Eukaryota</taxon>
        <taxon>Metazoa</taxon>
        <taxon>Spiralia</taxon>
        <taxon>Lophotrochozoa</taxon>
        <taxon>Mollusca</taxon>
        <taxon>Gastropoda</taxon>
        <taxon>Heterobranchia</taxon>
        <taxon>Euthyneura</taxon>
        <taxon>Panpulmonata</taxon>
        <taxon>Eupulmonata</taxon>
        <taxon>Stylommatophora</taxon>
        <taxon>Helicina</taxon>
        <taxon>Helicoidea</taxon>
        <taxon>Geomitridae</taxon>
        <taxon>Candidula</taxon>
    </lineage>
</organism>
<dbReference type="AlphaFoldDB" id="A0A8S3ZXF3"/>
<feature type="transmembrane region" description="Helical" evidence="2">
    <location>
        <begin position="266"/>
        <end position="290"/>
    </location>
</feature>
<keyword evidence="2" id="KW-0472">Membrane</keyword>
<accession>A0A8S3ZXF3</accession>
<dbReference type="Proteomes" id="UP000678393">
    <property type="component" value="Unassembled WGS sequence"/>
</dbReference>
<reference evidence="3" key="1">
    <citation type="submission" date="2021-04" db="EMBL/GenBank/DDBJ databases">
        <authorList>
            <consortium name="Molecular Ecology Group"/>
        </authorList>
    </citation>
    <scope>NUCLEOTIDE SEQUENCE</scope>
</reference>
<keyword evidence="2" id="KW-1133">Transmembrane helix</keyword>
<evidence type="ECO:0000313" key="4">
    <source>
        <dbReference type="Proteomes" id="UP000678393"/>
    </source>
</evidence>
<dbReference type="EMBL" id="CAJHNH020005680">
    <property type="protein sequence ID" value="CAG5132838.1"/>
    <property type="molecule type" value="Genomic_DNA"/>
</dbReference>